<keyword evidence="3" id="KW-1185">Reference proteome</keyword>
<dbReference type="Proteomes" id="UP000799444">
    <property type="component" value="Unassembled WGS sequence"/>
</dbReference>
<dbReference type="EMBL" id="ML996143">
    <property type="protein sequence ID" value="KAF2734806.1"/>
    <property type="molecule type" value="Genomic_DNA"/>
</dbReference>
<evidence type="ECO:0000313" key="2">
    <source>
        <dbReference type="EMBL" id="KAF2734806.1"/>
    </source>
</evidence>
<comment type="caution">
    <text evidence="2">The sequence shown here is derived from an EMBL/GenBank/DDBJ whole genome shotgun (WGS) entry which is preliminary data.</text>
</comment>
<organism evidence="2 3">
    <name type="scientific">Polyplosphaeria fusca</name>
    <dbReference type="NCBI Taxonomy" id="682080"/>
    <lineage>
        <taxon>Eukaryota</taxon>
        <taxon>Fungi</taxon>
        <taxon>Dikarya</taxon>
        <taxon>Ascomycota</taxon>
        <taxon>Pezizomycotina</taxon>
        <taxon>Dothideomycetes</taxon>
        <taxon>Pleosporomycetidae</taxon>
        <taxon>Pleosporales</taxon>
        <taxon>Tetraplosphaeriaceae</taxon>
        <taxon>Polyplosphaeria</taxon>
    </lineage>
</organism>
<evidence type="ECO:0000256" key="1">
    <source>
        <dbReference type="SAM" id="MobiDB-lite"/>
    </source>
</evidence>
<sequence length="205" mass="22022">MPTRTPSAFPRPEPPPSKNHAHIPAPLHPRSSRAPRPARVASTSFPTATTLLRPRHSPPISIFHPKTLSHSAQQSHLAPAYVAARPPRRTASIPSKSSAATRRGAALCAEDGCRRAPAAASGRCAACARALSITRGRRRRPCTYTVAGGYVASVRTSRCRAMSRGVGALARLRCAGECGLRTGHHCCDLVLLHLARRAGEREAWW</sequence>
<proteinExistence type="predicted"/>
<evidence type="ECO:0000313" key="3">
    <source>
        <dbReference type="Proteomes" id="UP000799444"/>
    </source>
</evidence>
<name>A0A9P4V303_9PLEO</name>
<dbReference type="AlphaFoldDB" id="A0A9P4V303"/>
<accession>A0A9P4V303</accession>
<gene>
    <name evidence="2" type="ORF">EJ04DRAFT_512242</name>
</gene>
<protein>
    <submittedName>
        <fullName evidence="2">Uncharacterized protein</fullName>
    </submittedName>
</protein>
<reference evidence="2" key="1">
    <citation type="journal article" date="2020" name="Stud. Mycol.">
        <title>101 Dothideomycetes genomes: a test case for predicting lifestyles and emergence of pathogens.</title>
        <authorList>
            <person name="Haridas S."/>
            <person name="Albert R."/>
            <person name="Binder M."/>
            <person name="Bloem J."/>
            <person name="Labutti K."/>
            <person name="Salamov A."/>
            <person name="Andreopoulos B."/>
            <person name="Baker S."/>
            <person name="Barry K."/>
            <person name="Bills G."/>
            <person name="Bluhm B."/>
            <person name="Cannon C."/>
            <person name="Castanera R."/>
            <person name="Culley D."/>
            <person name="Daum C."/>
            <person name="Ezra D."/>
            <person name="Gonzalez J."/>
            <person name="Henrissat B."/>
            <person name="Kuo A."/>
            <person name="Liang C."/>
            <person name="Lipzen A."/>
            <person name="Lutzoni F."/>
            <person name="Magnuson J."/>
            <person name="Mondo S."/>
            <person name="Nolan M."/>
            <person name="Ohm R."/>
            <person name="Pangilinan J."/>
            <person name="Park H.-J."/>
            <person name="Ramirez L."/>
            <person name="Alfaro M."/>
            <person name="Sun H."/>
            <person name="Tritt A."/>
            <person name="Yoshinaga Y."/>
            <person name="Zwiers L.-H."/>
            <person name="Turgeon B."/>
            <person name="Goodwin S."/>
            <person name="Spatafora J."/>
            <person name="Crous P."/>
            <person name="Grigoriev I."/>
        </authorList>
    </citation>
    <scope>NUCLEOTIDE SEQUENCE</scope>
    <source>
        <strain evidence="2">CBS 125425</strain>
    </source>
</reference>
<feature type="region of interest" description="Disordered" evidence="1">
    <location>
        <begin position="1"/>
        <end position="45"/>
    </location>
</feature>
<feature type="compositionally biased region" description="Low complexity" evidence="1">
    <location>
        <begin position="24"/>
        <end position="44"/>
    </location>
</feature>